<evidence type="ECO:0000256" key="5">
    <source>
        <dbReference type="SAM" id="SignalP"/>
    </source>
</evidence>
<feature type="transmembrane region" description="Helical" evidence="4">
    <location>
        <begin position="393"/>
        <end position="413"/>
    </location>
</feature>
<dbReference type="PROSITE" id="PS51677">
    <property type="entry name" value="NODB"/>
    <property type="match status" value="1"/>
</dbReference>
<dbReference type="Pfam" id="PF01522">
    <property type="entry name" value="Polysacc_deac_1"/>
    <property type="match status" value="1"/>
</dbReference>
<dbReference type="GO" id="GO:0016020">
    <property type="term" value="C:membrane"/>
    <property type="evidence" value="ECO:0007669"/>
    <property type="project" value="TreeGrafter"/>
</dbReference>
<feature type="domain" description="NodB homology" evidence="6">
    <location>
        <begin position="128"/>
        <end position="319"/>
    </location>
</feature>
<feature type="region of interest" description="Disordered" evidence="3">
    <location>
        <begin position="28"/>
        <end position="71"/>
    </location>
</feature>
<keyword evidence="4" id="KW-1133">Transmembrane helix</keyword>
<gene>
    <name evidence="7" type="ORF">BCV72DRAFT_293049</name>
</gene>
<evidence type="ECO:0000313" key="7">
    <source>
        <dbReference type="EMBL" id="ORE05588.1"/>
    </source>
</evidence>
<evidence type="ECO:0000256" key="3">
    <source>
        <dbReference type="SAM" id="MobiDB-lite"/>
    </source>
</evidence>
<dbReference type="AlphaFoldDB" id="A0A1X0R0X2"/>
<feature type="compositionally biased region" description="Polar residues" evidence="3">
    <location>
        <begin position="350"/>
        <end position="366"/>
    </location>
</feature>
<dbReference type="PANTHER" id="PTHR10587">
    <property type="entry name" value="GLYCOSYL TRANSFERASE-RELATED"/>
    <property type="match status" value="1"/>
</dbReference>
<protein>
    <submittedName>
        <fullName evidence="7">Glycoside hydrolase/deacetylase</fullName>
    </submittedName>
</protein>
<keyword evidence="2 7" id="KW-0378">Hydrolase</keyword>
<dbReference type="SUPFAM" id="SSF88713">
    <property type="entry name" value="Glycoside hydrolase/deacetylase"/>
    <property type="match status" value="1"/>
</dbReference>
<dbReference type="OrthoDB" id="407355at2759"/>
<dbReference type="GO" id="GO:0009272">
    <property type="term" value="P:fungal-type cell wall biogenesis"/>
    <property type="evidence" value="ECO:0007669"/>
    <property type="project" value="UniProtKB-ARBA"/>
</dbReference>
<dbReference type="Gene3D" id="3.20.20.370">
    <property type="entry name" value="Glycoside hydrolase/deacetylase"/>
    <property type="match status" value="1"/>
</dbReference>
<dbReference type="EMBL" id="KV921941">
    <property type="protein sequence ID" value="ORE05588.1"/>
    <property type="molecule type" value="Genomic_DNA"/>
</dbReference>
<dbReference type="InterPro" id="IPR002509">
    <property type="entry name" value="NODB_dom"/>
</dbReference>
<feature type="compositionally biased region" description="Low complexity" evidence="3">
    <location>
        <begin position="337"/>
        <end position="349"/>
    </location>
</feature>
<keyword evidence="5" id="KW-0732">Signal</keyword>
<organism evidence="7">
    <name type="scientific">Rhizopus microsporus var. microsporus</name>
    <dbReference type="NCBI Taxonomy" id="86635"/>
    <lineage>
        <taxon>Eukaryota</taxon>
        <taxon>Fungi</taxon>
        <taxon>Fungi incertae sedis</taxon>
        <taxon>Mucoromycota</taxon>
        <taxon>Mucoromycotina</taxon>
        <taxon>Mucoromycetes</taxon>
        <taxon>Mucorales</taxon>
        <taxon>Mucorineae</taxon>
        <taxon>Rhizopodaceae</taxon>
        <taxon>Rhizopus</taxon>
    </lineage>
</organism>
<keyword evidence="4" id="KW-0812">Transmembrane</keyword>
<dbReference type="VEuPathDB" id="FungiDB:BCV72DRAFT_293049"/>
<dbReference type="GO" id="GO:0004099">
    <property type="term" value="F:chitin deacetylase activity"/>
    <property type="evidence" value="ECO:0007669"/>
    <property type="project" value="TreeGrafter"/>
</dbReference>
<evidence type="ECO:0000259" key="6">
    <source>
        <dbReference type="PROSITE" id="PS51677"/>
    </source>
</evidence>
<dbReference type="PANTHER" id="PTHR10587:SF133">
    <property type="entry name" value="CHITIN DEACETYLASE 1-RELATED"/>
    <property type="match status" value="1"/>
</dbReference>
<dbReference type="InterPro" id="IPR011330">
    <property type="entry name" value="Glyco_hydro/deAcase_b/a-brl"/>
</dbReference>
<dbReference type="GO" id="GO:0046872">
    <property type="term" value="F:metal ion binding"/>
    <property type="evidence" value="ECO:0007669"/>
    <property type="project" value="UniProtKB-KW"/>
</dbReference>
<keyword evidence="4" id="KW-0472">Membrane</keyword>
<evidence type="ECO:0000256" key="1">
    <source>
        <dbReference type="ARBA" id="ARBA00022723"/>
    </source>
</evidence>
<evidence type="ECO:0000256" key="2">
    <source>
        <dbReference type="ARBA" id="ARBA00022801"/>
    </source>
</evidence>
<accession>A0A1X0R0X2</accession>
<feature type="chain" id="PRO_5012168054" evidence="5">
    <location>
        <begin position="25"/>
        <end position="415"/>
    </location>
</feature>
<proteinExistence type="predicted"/>
<reference evidence="7" key="1">
    <citation type="journal article" date="2016" name="Proc. Natl. Acad. Sci. U.S.A.">
        <title>Lipid metabolic changes in an early divergent fungus govern the establishment of a mutualistic symbiosis with endobacteria.</title>
        <authorList>
            <person name="Lastovetsky O.A."/>
            <person name="Gaspar M.L."/>
            <person name="Mondo S.J."/>
            <person name="LaButti K.M."/>
            <person name="Sandor L."/>
            <person name="Grigoriev I.V."/>
            <person name="Henry S.A."/>
            <person name="Pawlowska T.E."/>
        </authorList>
    </citation>
    <scope>NUCLEOTIDE SEQUENCE [LARGE SCALE GENOMIC DNA]</scope>
    <source>
        <strain evidence="7">ATCC 52814</strain>
    </source>
</reference>
<evidence type="ECO:0000256" key="4">
    <source>
        <dbReference type="SAM" id="Phobius"/>
    </source>
</evidence>
<sequence length="415" mass="46521">MLLSRKRLLFFFVSFLMMAIIVNAATPPSKHRHFDDDDDDDDDHHKKPKNDDDSDNDSKKNPDSETTTPKKKSWLEDIDFDAIEGEVRPVGSGTCKDAKCDGTDNDQCFETCGNLATHEDIYGCKYDKTWALTFDDGPSEFTQELLDILDKLDVKATFCVMGSHVKKFPEIIKRAYESGHQIASHTYSHPHLMSLSNEDIVYEVRATEEAIEDVIGVKPKYIRPPYGEADKRVKGLLKQMGYKVLMWNVDPTDYDVYNLKDGAKRIQDTFEKVLKDNSSSLNVHSDDGFISLQHDLYRVSIRQVPQIYRALRKHDYSLTTAAECIGDDEPHIRMAAPRPAASASNSSLSGKSLPTNLGGSNLSGHPNNKALFDKQNVDRNVNKANKQESSGSIVASVGYISTLLAAMAVWINYTI</sequence>
<dbReference type="InterPro" id="IPR050248">
    <property type="entry name" value="Polysacc_deacetylase_ArnD"/>
</dbReference>
<keyword evidence="1" id="KW-0479">Metal-binding</keyword>
<name>A0A1X0R0X2_RHIZD</name>
<dbReference type="GO" id="GO:0005975">
    <property type="term" value="P:carbohydrate metabolic process"/>
    <property type="evidence" value="ECO:0007669"/>
    <property type="project" value="InterPro"/>
</dbReference>
<feature type="compositionally biased region" description="Basic and acidic residues" evidence="3">
    <location>
        <begin position="43"/>
        <end position="63"/>
    </location>
</feature>
<dbReference type="Proteomes" id="UP000242414">
    <property type="component" value="Unassembled WGS sequence"/>
</dbReference>
<feature type="signal peptide" evidence="5">
    <location>
        <begin position="1"/>
        <end position="24"/>
    </location>
</feature>
<feature type="region of interest" description="Disordered" evidence="3">
    <location>
        <begin position="337"/>
        <end position="371"/>
    </location>
</feature>